<dbReference type="Proteomes" id="UP001595805">
    <property type="component" value="Unassembled WGS sequence"/>
</dbReference>
<dbReference type="InterPro" id="IPR003593">
    <property type="entry name" value="AAA+_ATPase"/>
</dbReference>
<dbReference type="SMART" id="SM00382">
    <property type="entry name" value="AAA"/>
    <property type="match status" value="1"/>
</dbReference>
<dbReference type="GO" id="GO:0005524">
    <property type="term" value="F:ATP binding"/>
    <property type="evidence" value="ECO:0007669"/>
    <property type="project" value="UniProtKB-KW"/>
</dbReference>
<evidence type="ECO:0000259" key="4">
    <source>
        <dbReference type="PROSITE" id="PS50893"/>
    </source>
</evidence>
<gene>
    <name evidence="5" type="ORF">ACFOSV_00390</name>
</gene>
<dbReference type="InterPro" id="IPR027417">
    <property type="entry name" value="P-loop_NTPase"/>
</dbReference>
<dbReference type="SUPFAM" id="SSF52540">
    <property type="entry name" value="P-loop containing nucleoside triphosphate hydrolases"/>
    <property type="match status" value="1"/>
</dbReference>
<dbReference type="PANTHER" id="PTHR42734">
    <property type="entry name" value="METAL TRANSPORT SYSTEM ATP-BINDING PROTEIN TM_0124-RELATED"/>
    <property type="match status" value="1"/>
</dbReference>
<evidence type="ECO:0000256" key="1">
    <source>
        <dbReference type="ARBA" id="ARBA00022448"/>
    </source>
</evidence>
<accession>A0ABV8ANV9</accession>
<dbReference type="EMBL" id="JBHRZS010000002">
    <property type="protein sequence ID" value="MFC3878610.1"/>
    <property type="molecule type" value="Genomic_DNA"/>
</dbReference>
<evidence type="ECO:0000313" key="5">
    <source>
        <dbReference type="EMBL" id="MFC3878610.1"/>
    </source>
</evidence>
<dbReference type="Pfam" id="PF00005">
    <property type="entry name" value="ABC_tran"/>
    <property type="match status" value="1"/>
</dbReference>
<dbReference type="InterPro" id="IPR050153">
    <property type="entry name" value="Metal_Ion_Import_ABC"/>
</dbReference>
<comment type="caution">
    <text evidence="5">The sequence shown here is derived from an EMBL/GenBank/DDBJ whole genome shotgun (WGS) entry which is preliminary data.</text>
</comment>
<proteinExistence type="predicted"/>
<feature type="domain" description="ABC transporter" evidence="4">
    <location>
        <begin position="7"/>
        <end position="247"/>
    </location>
</feature>
<keyword evidence="3 5" id="KW-0067">ATP-binding</keyword>
<evidence type="ECO:0000313" key="6">
    <source>
        <dbReference type="Proteomes" id="UP001595805"/>
    </source>
</evidence>
<dbReference type="PROSITE" id="PS50893">
    <property type="entry name" value="ABC_TRANSPORTER_2"/>
    <property type="match status" value="1"/>
</dbReference>
<protein>
    <submittedName>
        <fullName evidence="5">ABC transporter ATP-binding protein</fullName>
    </submittedName>
</protein>
<dbReference type="CDD" id="cd03214">
    <property type="entry name" value="ABC_Iron-Siderophores_B12_Hemin"/>
    <property type="match status" value="1"/>
</dbReference>
<evidence type="ECO:0000256" key="2">
    <source>
        <dbReference type="ARBA" id="ARBA00022741"/>
    </source>
</evidence>
<dbReference type="RefSeq" id="WP_377902233.1">
    <property type="nucleotide sequence ID" value="NZ_JBHRZS010000002.1"/>
</dbReference>
<keyword evidence="1" id="KW-0813">Transport</keyword>
<keyword evidence="2" id="KW-0547">Nucleotide-binding</keyword>
<sequence>MKNATIISGRNIHLGYPRGKNFKEVISGLNISLKKGQMTCLLGRNGIGKSTLIKGLLGQLNPHQGEIQLKGRLLQEYSKEEMARNIAVVLTETNIPGNLTVEQLVALGRIPHTEWHAKLRAADYQAIDEAINALKISNLRKERLSELSDGQRQKAMIARAFAQEGEIMILDEPTAHLDLTGRTEIMTLLQQIAVSEQKAILVVTHNVELAIETAHEFWMLIDAGELIIGKPEDLILSGDIMRLLPEGDFKFDLAKGRLVLPMPSSDLKIQGPDEFTFWVKQALLKAEIHHLPHPLLVTSVPFELSYKGEKFSSTEALIEFIRPTS</sequence>
<dbReference type="PANTHER" id="PTHR42734:SF21">
    <property type="entry name" value="IRON ABC TRANSPORTER, ATP-BINDING PROTEIN"/>
    <property type="match status" value="1"/>
</dbReference>
<name>A0ABV8ANV9_9BACT</name>
<dbReference type="InterPro" id="IPR003439">
    <property type="entry name" value="ABC_transporter-like_ATP-bd"/>
</dbReference>
<keyword evidence="6" id="KW-1185">Reference proteome</keyword>
<reference evidence="6" key="1">
    <citation type="journal article" date="2019" name="Int. J. Syst. Evol. Microbiol.">
        <title>The Global Catalogue of Microorganisms (GCM) 10K type strain sequencing project: providing services to taxonomists for standard genome sequencing and annotation.</title>
        <authorList>
            <consortium name="The Broad Institute Genomics Platform"/>
            <consortium name="The Broad Institute Genome Sequencing Center for Infectious Disease"/>
            <person name="Wu L."/>
            <person name="Ma J."/>
        </authorList>
    </citation>
    <scope>NUCLEOTIDE SEQUENCE [LARGE SCALE GENOMIC DNA]</scope>
    <source>
        <strain evidence="6">CCUG 60523</strain>
    </source>
</reference>
<organism evidence="5 6">
    <name type="scientific">Algoriphagus namhaensis</name>
    <dbReference type="NCBI Taxonomy" id="915353"/>
    <lineage>
        <taxon>Bacteria</taxon>
        <taxon>Pseudomonadati</taxon>
        <taxon>Bacteroidota</taxon>
        <taxon>Cytophagia</taxon>
        <taxon>Cytophagales</taxon>
        <taxon>Cyclobacteriaceae</taxon>
        <taxon>Algoriphagus</taxon>
    </lineage>
</organism>
<dbReference type="Gene3D" id="3.40.50.300">
    <property type="entry name" value="P-loop containing nucleotide triphosphate hydrolases"/>
    <property type="match status" value="1"/>
</dbReference>
<evidence type="ECO:0000256" key="3">
    <source>
        <dbReference type="ARBA" id="ARBA00022840"/>
    </source>
</evidence>